<comment type="caution">
    <text evidence="2">The sequence shown here is derived from an EMBL/GenBank/DDBJ whole genome shotgun (WGS) entry which is preliminary data.</text>
</comment>
<dbReference type="Proteomes" id="UP001153954">
    <property type="component" value="Unassembled WGS sequence"/>
</dbReference>
<dbReference type="InterPro" id="IPR012337">
    <property type="entry name" value="RNaseH-like_sf"/>
</dbReference>
<dbReference type="EMBL" id="CAKOGL010000012">
    <property type="protein sequence ID" value="CAH2092540.1"/>
    <property type="molecule type" value="Genomic_DNA"/>
</dbReference>
<protein>
    <recommendedName>
        <fullName evidence="1">HAT C-terminal dimerisation domain-containing protein</fullName>
    </recommendedName>
</protein>
<accession>A0AAU9U6U8</accession>
<keyword evidence="3" id="KW-1185">Reference proteome</keyword>
<reference evidence="2" key="1">
    <citation type="submission" date="2022-03" db="EMBL/GenBank/DDBJ databases">
        <authorList>
            <person name="Tunstrom K."/>
        </authorList>
    </citation>
    <scope>NUCLEOTIDE SEQUENCE</scope>
</reference>
<proteinExistence type="predicted"/>
<feature type="domain" description="HAT C-terminal dimerisation" evidence="1">
    <location>
        <begin position="109"/>
        <end position="180"/>
    </location>
</feature>
<gene>
    <name evidence="2" type="ORF">EEDITHA_LOCUS8293</name>
</gene>
<organism evidence="2 3">
    <name type="scientific">Euphydryas editha</name>
    <name type="common">Edith's checkerspot</name>
    <dbReference type="NCBI Taxonomy" id="104508"/>
    <lineage>
        <taxon>Eukaryota</taxon>
        <taxon>Metazoa</taxon>
        <taxon>Ecdysozoa</taxon>
        <taxon>Arthropoda</taxon>
        <taxon>Hexapoda</taxon>
        <taxon>Insecta</taxon>
        <taxon>Pterygota</taxon>
        <taxon>Neoptera</taxon>
        <taxon>Endopterygota</taxon>
        <taxon>Lepidoptera</taxon>
        <taxon>Glossata</taxon>
        <taxon>Ditrysia</taxon>
        <taxon>Papilionoidea</taxon>
        <taxon>Nymphalidae</taxon>
        <taxon>Nymphalinae</taxon>
        <taxon>Euphydryas</taxon>
    </lineage>
</organism>
<evidence type="ECO:0000259" key="1">
    <source>
        <dbReference type="Pfam" id="PF05699"/>
    </source>
</evidence>
<dbReference type="SUPFAM" id="SSF53098">
    <property type="entry name" value="Ribonuclease H-like"/>
    <property type="match status" value="1"/>
</dbReference>
<dbReference type="AlphaFoldDB" id="A0AAU9U6U8"/>
<dbReference type="PANTHER" id="PTHR45749:SF35">
    <property type="entry name" value="AC-LIKE TRANSPOSASE-RELATED"/>
    <property type="match status" value="1"/>
</dbReference>
<evidence type="ECO:0000313" key="3">
    <source>
        <dbReference type="Proteomes" id="UP001153954"/>
    </source>
</evidence>
<dbReference type="GO" id="GO:0046983">
    <property type="term" value="F:protein dimerization activity"/>
    <property type="evidence" value="ECO:0007669"/>
    <property type="project" value="InterPro"/>
</dbReference>
<dbReference type="PANTHER" id="PTHR45749">
    <property type="match status" value="1"/>
</dbReference>
<evidence type="ECO:0000313" key="2">
    <source>
        <dbReference type="EMBL" id="CAH2092540.1"/>
    </source>
</evidence>
<sequence>MALSAIQYQNLDDIRKWPQHIDENMRLYLVQQGQEVEICVEIRERFQQLQNLANKFAYLTPAILLDSDDTICNLDYASAEIDEQDFKLERHRLRTFIAATGNENKYNADSLELLKFIVKSKLEDTLPNIIIILRIFLTIAISNASCERSFSKLKLIKNYLRSTMSTLRLTNLAILSIEQDVCDARDIDSAIKDCS</sequence>
<name>A0AAU9U6U8_EUPED</name>
<dbReference type="InterPro" id="IPR008906">
    <property type="entry name" value="HATC_C_dom"/>
</dbReference>
<dbReference type="Pfam" id="PF05699">
    <property type="entry name" value="Dimer_Tnp_hAT"/>
    <property type="match status" value="1"/>
</dbReference>